<dbReference type="EMBL" id="FQUM01000010">
    <property type="protein sequence ID" value="SHF82404.1"/>
    <property type="molecule type" value="Genomic_DNA"/>
</dbReference>
<gene>
    <name evidence="2" type="ORF">SAMN05444274_11013</name>
</gene>
<dbReference type="RefSeq" id="WP_073003094.1">
    <property type="nucleotide sequence ID" value="NZ_FQUM01000010.1"/>
</dbReference>
<name>A0A1M5ETA8_9BACT</name>
<proteinExistence type="predicted"/>
<dbReference type="InterPro" id="IPR009061">
    <property type="entry name" value="DNA-bd_dom_put_sf"/>
</dbReference>
<dbReference type="STRING" id="1484053.SAMN05444274_11013"/>
<dbReference type="OrthoDB" id="1097811at2"/>
<sequence>MSDKIIQLIEITPEQLQEAILNGVKVQIEELKKSFQPVQPTEYLTREEVSKLLKINLSTVHGWTKKGKLNAFYCGNRVYYKRSEVEAAIKPLNQ</sequence>
<dbReference type="Proteomes" id="UP000184164">
    <property type="component" value="Unassembled WGS sequence"/>
</dbReference>
<dbReference type="InterPro" id="IPR041657">
    <property type="entry name" value="HTH_17"/>
</dbReference>
<evidence type="ECO:0000259" key="1">
    <source>
        <dbReference type="Pfam" id="PF12728"/>
    </source>
</evidence>
<evidence type="ECO:0000313" key="2">
    <source>
        <dbReference type="EMBL" id="SHF82404.1"/>
    </source>
</evidence>
<dbReference type="InterPro" id="IPR010093">
    <property type="entry name" value="SinI_DNA-bd"/>
</dbReference>
<dbReference type="SUPFAM" id="SSF46955">
    <property type="entry name" value="Putative DNA-binding domain"/>
    <property type="match status" value="1"/>
</dbReference>
<dbReference type="GO" id="GO:0003677">
    <property type="term" value="F:DNA binding"/>
    <property type="evidence" value="ECO:0007669"/>
    <property type="project" value="InterPro"/>
</dbReference>
<dbReference type="AlphaFoldDB" id="A0A1M5ETA8"/>
<feature type="domain" description="Helix-turn-helix" evidence="1">
    <location>
        <begin position="43"/>
        <end position="89"/>
    </location>
</feature>
<keyword evidence="3" id="KW-1185">Reference proteome</keyword>
<organism evidence="2 3">
    <name type="scientific">Mariniphaga anaerophila</name>
    <dbReference type="NCBI Taxonomy" id="1484053"/>
    <lineage>
        <taxon>Bacteria</taxon>
        <taxon>Pseudomonadati</taxon>
        <taxon>Bacteroidota</taxon>
        <taxon>Bacteroidia</taxon>
        <taxon>Marinilabiliales</taxon>
        <taxon>Prolixibacteraceae</taxon>
        <taxon>Mariniphaga</taxon>
    </lineage>
</organism>
<dbReference type="NCBIfam" id="TIGR01764">
    <property type="entry name" value="excise"/>
    <property type="match status" value="1"/>
</dbReference>
<evidence type="ECO:0000313" key="3">
    <source>
        <dbReference type="Proteomes" id="UP000184164"/>
    </source>
</evidence>
<reference evidence="2 3" key="1">
    <citation type="submission" date="2016-11" db="EMBL/GenBank/DDBJ databases">
        <authorList>
            <person name="Jaros S."/>
            <person name="Januszkiewicz K."/>
            <person name="Wedrychowicz H."/>
        </authorList>
    </citation>
    <scope>NUCLEOTIDE SEQUENCE [LARGE SCALE GENOMIC DNA]</scope>
    <source>
        <strain evidence="2 3">DSM 26910</strain>
    </source>
</reference>
<protein>
    <submittedName>
        <fullName evidence="2">DNA binding domain-containing protein, excisionase family</fullName>
    </submittedName>
</protein>
<accession>A0A1M5ETA8</accession>
<dbReference type="Pfam" id="PF12728">
    <property type="entry name" value="HTH_17"/>
    <property type="match status" value="1"/>
</dbReference>